<dbReference type="OrthoDB" id="2355984at2759"/>
<comment type="caution">
    <text evidence="2">The sequence shown here is derived from an EMBL/GenBank/DDBJ whole genome shotgun (WGS) entry which is preliminary data.</text>
</comment>
<feature type="region of interest" description="Disordered" evidence="1">
    <location>
        <begin position="143"/>
        <end position="185"/>
    </location>
</feature>
<feature type="compositionally biased region" description="Polar residues" evidence="1">
    <location>
        <begin position="1"/>
        <end position="47"/>
    </location>
</feature>
<feature type="non-terminal residue" evidence="2">
    <location>
        <position position="609"/>
    </location>
</feature>
<feature type="region of interest" description="Disordered" evidence="1">
    <location>
        <begin position="1"/>
        <end position="82"/>
    </location>
</feature>
<dbReference type="STRING" id="39966.A0A369JSK8"/>
<dbReference type="EMBL" id="LUEZ02000044">
    <property type="protein sequence ID" value="RDB24322.1"/>
    <property type="molecule type" value="Genomic_DNA"/>
</dbReference>
<gene>
    <name evidence="2" type="ORF">Hypma_008441</name>
</gene>
<proteinExistence type="predicted"/>
<dbReference type="InParanoid" id="A0A369JSK8"/>
<feature type="compositionally biased region" description="Polar residues" evidence="1">
    <location>
        <begin position="54"/>
        <end position="68"/>
    </location>
</feature>
<organism evidence="2 3">
    <name type="scientific">Hypsizygus marmoreus</name>
    <name type="common">White beech mushroom</name>
    <name type="synonym">Agaricus marmoreus</name>
    <dbReference type="NCBI Taxonomy" id="39966"/>
    <lineage>
        <taxon>Eukaryota</taxon>
        <taxon>Fungi</taxon>
        <taxon>Dikarya</taxon>
        <taxon>Basidiomycota</taxon>
        <taxon>Agaricomycotina</taxon>
        <taxon>Agaricomycetes</taxon>
        <taxon>Agaricomycetidae</taxon>
        <taxon>Agaricales</taxon>
        <taxon>Tricholomatineae</taxon>
        <taxon>Lyophyllaceae</taxon>
        <taxon>Hypsizygus</taxon>
    </lineage>
</organism>
<evidence type="ECO:0000256" key="1">
    <source>
        <dbReference type="SAM" id="MobiDB-lite"/>
    </source>
</evidence>
<feature type="compositionally biased region" description="Low complexity" evidence="1">
    <location>
        <begin position="152"/>
        <end position="166"/>
    </location>
</feature>
<reference evidence="2" key="1">
    <citation type="submission" date="2018-04" db="EMBL/GenBank/DDBJ databases">
        <title>Whole genome sequencing of Hypsizygus marmoreus.</title>
        <authorList>
            <person name="Choi I.-G."/>
            <person name="Min B."/>
            <person name="Kim J.-G."/>
            <person name="Kim S."/>
            <person name="Oh Y.-L."/>
            <person name="Kong W.-S."/>
            <person name="Park H."/>
            <person name="Jeong J."/>
            <person name="Song E.-S."/>
        </authorList>
    </citation>
    <scope>NUCLEOTIDE SEQUENCE [LARGE SCALE GENOMIC DNA]</scope>
    <source>
        <strain evidence="2">51987-8</strain>
    </source>
</reference>
<keyword evidence="3" id="KW-1185">Reference proteome</keyword>
<evidence type="ECO:0000313" key="3">
    <source>
        <dbReference type="Proteomes" id="UP000076154"/>
    </source>
</evidence>
<dbReference type="AlphaFoldDB" id="A0A369JSK8"/>
<name>A0A369JSK8_HYPMA</name>
<protein>
    <submittedName>
        <fullName evidence="2">Uncharacterized protein</fullName>
    </submittedName>
</protein>
<accession>A0A369JSK8</accession>
<feature type="compositionally biased region" description="Low complexity" evidence="1">
    <location>
        <begin position="205"/>
        <end position="224"/>
    </location>
</feature>
<dbReference type="Proteomes" id="UP000076154">
    <property type="component" value="Unassembled WGS sequence"/>
</dbReference>
<feature type="compositionally biased region" description="Polar residues" evidence="1">
    <location>
        <begin position="167"/>
        <end position="185"/>
    </location>
</feature>
<evidence type="ECO:0000313" key="2">
    <source>
        <dbReference type="EMBL" id="RDB24322.1"/>
    </source>
</evidence>
<feature type="region of interest" description="Disordered" evidence="1">
    <location>
        <begin position="203"/>
        <end position="228"/>
    </location>
</feature>
<sequence length="609" mass="66918">MSTPDGETQQPISHGQGQGPSLLSRFQTSSEPANSESAIPSHQNVGSSEYRFGTGSQSTIPSQQNVRSKTPIPENQSQSSQSIVKSIATIIESFRKRELGKPRALLAIMQALEKSDIDKEAKAVAFTGYLGTIDQIESLTARSYQRGSGVEQPQSHGPGSQSGPSHMSTPAGNDQSSHSTVPALNPATDQAVNNFLDSIHGSKRSLSAAASDSESSPEDPTNSSKRSKVSEHLFPWYEKEILAREMSNPSSQRTRELLQNFAKDIKVTTQSICFAQTSPPGFPASEWENIVRGKSVNLDVVLSSLHHVSAPKENVGHIGRTEISLGRTDPMGKVATSGNWTSAWNSTIKAIKFAFPHRETELCDYAEYIEGLFSARVVSSHRSIILFDIAVREYVGGGQQCLLTDYHLFQRLFTAIATPDGLEAQISVAPTTPLLADTDMSAGYVENPPMAKQRARSRADQIHGLRPKYLRYNLWDYEHSFSPNTADWTTWAKPLPSVPVDELLNPITSNTIKDNLHLFRIVTPIKVDVFEFLLKDHPNPTFIASVCRGLCHGFWPWANTHVGEYPDTNNVSLSPPDKPEEAAFIRAQYDIEIEKGRFSKPFGSKLLSG</sequence>